<evidence type="ECO:0000256" key="1">
    <source>
        <dbReference type="ARBA" id="ARBA00023015"/>
    </source>
</evidence>
<sequence>MRVHQRLTAELHRLGLSTTASRVLAYALADGRDRLTARDLAEGIGSSAAAISGAVQELVRLGLLQRDREPGVRSGYYRLGRPNPLPRYLASRLVLLERLEEALEAGFRELAPRDDRDRLLEARDFLSYLRASASRAIARWERSS</sequence>
<name>A0ABU8E5A5_9ACTN</name>
<dbReference type="PANTHER" id="PTHR38465">
    <property type="entry name" value="HTH-TYPE TRANSCRIPTIONAL REGULATOR MJ1563-RELATED"/>
    <property type="match status" value="1"/>
</dbReference>
<evidence type="ECO:0000313" key="5">
    <source>
        <dbReference type="EMBL" id="MEI4278710.1"/>
    </source>
</evidence>
<accession>A0ABU8E5A5</accession>
<proteinExistence type="predicted"/>
<gene>
    <name evidence="5" type="ORF">UXQ13_09565</name>
</gene>
<evidence type="ECO:0000256" key="2">
    <source>
        <dbReference type="ARBA" id="ARBA00023125"/>
    </source>
</evidence>
<dbReference type="PANTHER" id="PTHR38465:SF2">
    <property type="entry name" value="HTH-TYPE TRANSCRIPTIONAL REGULATOR MMPR5"/>
    <property type="match status" value="1"/>
</dbReference>
<dbReference type="Pfam" id="PF12802">
    <property type="entry name" value="MarR_2"/>
    <property type="match status" value="1"/>
</dbReference>
<evidence type="ECO:0000259" key="4">
    <source>
        <dbReference type="Pfam" id="PF12802"/>
    </source>
</evidence>
<organism evidence="5 6">
    <name type="scientific">Klenkia terrae</name>
    <dbReference type="NCBI Taxonomy" id="1052259"/>
    <lineage>
        <taxon>Bacteria</taxon>
        <taxon>Bacillati</taxon>
        <taxon>Actinomycetota</taxon>
        <taxon>Actinomycetes</taxon>
        <taxon>Geodermatophilales</taxon>
        <taxon>Geodermatophilaceae</taxon>
        <taxon>Klenkia</taxon>
    </lineage>
</organism>
<dbReference type="InterPro" id="IPR052362">
    <property type="entry name" value="HTH-GbsR_regulator"/>
</dbReference>
<keyword evidence="6" id="KW-1185">Reference proteome</keyword>
<evidence type="ECO:0000313" key="6">
    <source>
        <dbReference type="Proteomes" id="UP001373496"/>
    </source>
</evidence>
<protein>
    <submittedName>
        <fullName evidence="5">MarR family transcriptional regulator</fullName>
    </submittedName>
</protein>
<evidence type="ECO:0000256" key="3">
    <source>
        <dbReference type="ARBA" id="ARBA00023163"/>
    </source>
</evidence>
<reference evidence="5 6" key="1">
    <citation type="submission" date="2024-03" db="EMBL/GenBank/DDBJ databases">
        <title>Draft genome sequence of Klenkia terrae.</title>
        <authorList>
            <person name="Duangmal K."/>
            <person name="Chantavorakit T."/>
        </authorList>
    </citation>
    <scope>NUCLEOTIDE SEQUENCE [LARGE SCALE GENOMIC DNA]</scope>
    <source>
        <strain evidence="5 6">JCM 17786</strain>
    </source>
</reference>
<dbReference type="Proteomes" id="UP001373496">
    <property type="component" value="Unassembled WGS sequence"/>
</dbReference>
<keyword evidence="2" id="KW-0238">DNA-binding</keyword>
<feature type="domain" description="HTH marR-type" evidence="4">
    <location>
        <begin position="14"/>
        <end position="71"/>
    </location>
</feature>
<dbReference type="RefSeq" id="WP_217991698.1">
    <property type="nucleotide sequence ID" value="NZ_JBAPLV010000008.1"/>
</dbReference>
<dbReference type="InterPro" id="IPR000835">
    <property type="entry name" value="HTH_MarR-typ"/>
</dbReference>
<comment type="caution">
    <text evidence="5">The sequence shown here is derived from an EMBL/GenBank/DDBJ whole genome shotgun (WGS) entry which is preliminary data.</text>
</comment>
<keyword evidence="3" id="KW-0804">Transcription</keyword>
<keyword evidence="1" id="KW-0805">Transcription regulation</keyword>
<dbReference type="EMBL" id="JBAPLV010000008">
    <property type="protein sequence ID" value="MEI4278710.1"/>
    <property type="molecule type" value="Genomic_DNA"/>
</dbReference>